<sequence>MSTKQGNSRGPNPSIPVRYRCKVGGEWKPIQAFSANQQRLIERQVNGKGKVDAANSGMTCLEHSAAFRSELRCELCTLVKPYTDFSKNMRKTDDPMCKRCTAWTETQEPGVVPSPLETGHISLDEEENMRNGKTINLPADFFPSDTLPQAPITSFAAMGIRDNISGTSNPGKSSISGASSVPPHLVEAMMSRAKSLQSSESDVAAGESNGSDNKGLRKMADSLSGRRSCTSPVFGISTTRETKDTASVVSSTDDLPPHIRPLVQKLRSEQVPFLSSFQGSPTFRTTASSISTATTVREGRNEVTFNAWDNSGQRHEAVKLPTERSTSSVTNDSAVNDASACDEWKTVPVAKRKGGWHKAPRYRPEEETLNAPPARLMDFGVDQQRRMNYCAPED</sequence>
<dbReference type="EMBL" id="SRPY01001144">
    <property type="protein sequence ID" value="KAG5914275.1"/>
    <property type="molecule type" value="Genomic_DNA"/>
</dbReference>
<gene>
    <name evidence="3" type="ORF">E4U42_000577</name>
</gene>
<evidence type="ECO:0000259" key="2">
    <source>
        <dbReference type="Pfam" id="PF12898"/>
    </source>
</evidence>
<feature type="compositionally biased region" description="Polar residues" evidence="1">
    <location>
        <begin position="225"/>
        <end position="238"/>
    </location>
</feature>
<comment type="caution">
    <text evidence="3">The sequence shown here is derived from an EMBL/GenBank/DDBJ whole genome shotgun (WGS) entry which is preliminary data.</text>
</comment>
<dbReference type="InterPro" id="IPR024630">
    <property type="entry name" value="Stc1"/>
</dbReference>
<evidence type="ECO:0000313" key="4">
    <source>
        <dbReference type="Proteomes" id="UP000811619"/>
    </source>
</evidence>
<evidence type="ECO:0000256" key="1">
    <source>
        <dbReference type="SAM" id="MobiDB-lite"/>
    </source>
</evidence>
<dbReference type="AlphaFoldDB" id="A0A8K0J060"/>
<keyword evidence="4" id="KW-1185">Reference proteome</keyword>
<feature type="domain" description="Stc1" evidence="2">
    <location>
        <begin position="20"/>
        <end position="101"/>
    </location>
</feature>
<proteinExistence type="predicted"/>
<dbReference type="OrthoDB" id="3514033at2759"/>
<reference evidence="3" key="1">
    <citation type="journal article" date="2020" name="bioRxiv">
        <title>Whole genome comparisons of ergot fungi reveals the divergence and evolution of species within the genus Claviceps are the result of varying mechanisms driving genome evolution and host range expansion.</title>
        <authorList>
            <person name="Wyka S.A."/>
            <person name="Mondo S.J."/>
            <person name="Liu M."/>
            <person name="Dettman J."/>
            <person name="Nalam V."/>
            <person name="Broders K.D."/>
        </authorList>
    </citation>
    <scope>NUCLEOTIDE SEQUENCE</scope>
    <source>
        <strain evidence="3">CCC 489</strain>
    </source>
</reference>
<name>A0A8K0J060_9HYPO</name>
<evidence type="ECO:0000313" key="3">
    <source>
        <dbReference type="EMBL" id="KAG5914275.1"/>
    </source>
</evidence>
<organism evidence="3 4">
    <name type="scientific">Claviceps africana</name>
    <dbReference type="NCBI Taxonomy" id="83212"/>
    <lineage>
        <taxon>Eukaryota</taxon>
        <taxon>Fungi</taxon>
        <taxon>Dikarya</taxon>
        <taxon>Ascomycota</taxon>
        <taxon>Pezizomycotina</taxon>
        <taxon>Sordariomycetes</taxon>
        <taxon>Hypocreomycetidae</taxon>
        <taxon>Hypocreales</taxon>
        <taxon>Clavicipitaceae</taxon>
        <taxon>Claviceps</taxon>
    </lineage>
</organism>
<protein>
    <recommendedName>
        <fullName evidence="2">Stc1 domain-containing protein</fullName>
    </recommendedName>
</protein>
<accession>A0A8K0J060</accession>
<dbReference type="Pfam" id="PF12898">
    <property type="entry name" value="Stc1"/>
    <property type="match status" value="1"/>
</dbReference>
<feature type="region of interest" description="Disordered" evidence="1">
    <location>
        <begin position="190"/>
        <end position="238"/>
    </location>
</feature>
<dbReference type="Proteomes" id="UP000811619">
    <property type="component" value="Unassembled WGS sequence"/>
</dbReference>